<protein>
    <recommendedName>
        <fullName evidence="7">MrpA C-terminal/MbhD domain-containing protein</fullName>
    </recommendedName>
</protein>
<evidence type="ECO:0000313" key="8">
    <source>
        <dbReference type="EMBL" id="GGI04599.1"/>
    </source>
</evidence>
<dbReference type="AlphaFoldDB" id="A0A8J3ET69"/>
<dbReference type="Proteomes" id="UP000650511">
    <property type="component" value="Unassembled WGS sequence"/>
</dbReference>
<keyword evidence="9" id="KW-1185">Reference proteome</keyword>
<comment type="caution">
    <text evidence="8">The sequence shown here is derived from an EMBL/GenBank/DDBJ whole genome shotgun (WGS) entry which is preliminary data.</text>
</comment>
<dbReference type="GO" id="GO:0005886">
    <property type="term" value="C:plasma membrane"/>
    <property type="evidence" value="ECO:0007669"/>
    <property type="project" value="UniProtKB-SubCell"/>
</dbReference>
<evidence type="ECO:0000256" key="4">
    <source>
        <dbReference type="ARBA" id="ARBA00022989"/>
    </source>
</evidence>
<organism evidence="8 9">
    <name type="scientific">Egicoccus halophilus</name>
    <dbReference type="NCBI Taxonomy" id="1670830"/>
    <lineage>
        <taxon>Bacteria</taxon>
        <taxon>Bacillati</taxon>
        <taxon>Actinomycetota</taxon>
        <taxon>Nitriliruptoria</taxon>
        <taxon>Egicoccales</taxon>
        <taxon>Egicoccaceae</taxon>
        <taxon>Egicoccus</taxon>
    </lineage>
</organism>
<gene>
    <name evidence="8" type="ORF">GCM10011354_09900</name>
</gene>
<evidence type="ECO:0000256" key="6">
    <source>
        <dbReference type="SAM" id="Phobius"/>
    </source>
</evidence>
<dbReference type="InterPro" id="IPR025383">
    <property type="entry name" value="MrpA_C/MbhD"/>
</dbReference>
<keyword evidence="3 6" id="KW-0812">Transmembrane</keyword>
<evidence type="ECO:0000256" key="1">
    <source>
        <dbReference type="ARBA" id="ARBA00004651"/>
    </source>
</evidence>
<dbReference type="EMBL" id="BMHA01000003">
    <property type="protein sequence ID" value="GGI04599.1"/>
    <property type="molecule type" value="Genomic_DNA"/>
</dbReference>
<keyword evidence="5 6" id="KW-0472">Membrane</keyword>
<reference evidence="8" key="1">
    <citation type="journal article" date="2014" name="Int. J. Syst. Evol. Microbiol.">
        <title>Complete genome sequence of Corynebacterium casei LMG S-19264T (=DSM 44701T), isolated from a smear-ripened cheese.</title>
        <authorList>
            <consortium name="US DOE Joint Genome Institute (JGI-PGF)"/>
            <person name="Walter F."/>
            <person name="Albersmeier A."/>
            <person name="Kalinowski J."/>
            <person name="Ruckert C."/>
        </authorList>
    </citation>
    <scope>NUCLEOTIDE SEQUENCE</scope>
    <source>
        <strain evidence="8">CGMCC 1.14988</strain>
    </source>
</reference>
<keyword evidence="2" id="KW-1003">Cell membrane</keyword>
<comment type="subcellular location">
    <subcellularLocation>
        <location evidence="1">Cell membrane</location>
        <topology evidence="1">Multi-pass membrane protein</topology>
    </subcellularLocation>
</comment>
<feature type="transmembrane region" description="Helical" evidence="6">
    <location>
        <begin position="29"/>
        <end position="47"/>
    </location>
</feature>
<evidence type="ECO:0000259" key="7">
    <source>
        <dbReference type="Pfam" id="PF13244"/>
    </source>
</evidence>
<keyword evidence="4 6" id="KW-1133">Transmembrane helix</keyword>
<proteinExistence type="predicted"/>
<evidence type="ECO:0000256" key="2">
    <source>
        <dbReference type="ARBA" id="ARBA00022475"/>
    </source>
</evidence>
<dbReference type="Pfam" id="PF13244">
    <property type="entry name" value="MbhD"/>
    <property type="match status" value="1"/>
</dbReference>
<accession>A0A8J3ET69</accession>
<feature type="transmembrane region" description="Helical" evidence="6">
    <location>
        <begin position="6"/>
        <end position="22"/>
    </location>
</feature>
<name>A0A8J3ET69_9ACTN</name>
<reference evidence="8" key="2">
    <citation type="submission" date="2020-09" db="EMBL/GenBank/DDBJ databases">
        <authorList>
            <person name="Sun Q."/>
            <person name="Zhou Y."/>
        </authorList>
    </citation>
    <scope>NUCLEOTIDE SEQUENCE</scope>
    <source>
        <strain evidence="8">CGMCC 1.14988</strain>
    </source>
</reference>
<feature type="domain" description="MrpA C-terminal/MbhD" evidence="7">
    <location>
        <begin position="11"/>
        <end position="69"/>
    </location>
</feature>
<evidence type="ECO:0000313" key="9">
    <source>
        <dbReference type="Proteomes" id="UP000650511"/>
    </source>
</evidence>
<evidence type="ECO:0000256" key="5">
    <source>
        <dbReference type="ARBA" id="ARBA00023136"/>
    </source>
</evidence>
<sequence length="79" mass="8299">MTVARILAVLLVGVLGTAVVLTRDTVHQALVFGLFGLVLALVFLLYMAPDAALAQVVVSGLVVPLLIFVTLAELRGRAE</sequence>
<feature type="transmembrane region" description="Helical" evidence="6">
    <location>
        <begin position="53"/>
        <end position="74"/>
    </location>
</feature>
<evidence type="ECO:0000256" key="3">
    <source>
        <dbReference type="ARBA" id="ARBA00022692"/>
    </source>
</evidence>
<dbReference type="RefSeq" id="WP_130649703.1">
    <property type="nucleotide sequence ID" value="NZ_BMHA01000003.1"/>
</dbReference>